<accession>A0A498NIK5</accession>
<dbReference type="Pfam" id="PF07810">
    <property type="entry name" value="TMC"/>
    <property type="match status" value="1"/>
</dbReference>
<protein>
    <recommendedName>
        <fullName evidence="7">Transmembrane channel-like protein</fullName>
    </recommendedName>
</protein>
<reference evidence="10 11" key="1">
    <citation type="submission" date="2018-03" db="EMBL/GenBank/DDBJ databases">
        <title>Draft genome sequence of Rohu Carp (Labeo rohita).</title>
        <authorList>
            <person name="Das P."/>
            <person name="Kushwaha B."/>
            <person name="Joshi C.G."/>
            <person name="Kumar D."/>
            <person name="Nagpure N.S."/>
            <person name="Sahoo L."/>
            <person name="Das S.P."/>
            <person name="Bit A."/>
            <person name="Patnaik S."/>
            <person name="Meher P.K."/>
            <person name="Jayasankar P."/>
            <person name="Koringa P.G."/>
            <person name="Patel N.V."/>
            <person name="Hinsu A.T."/>
            <person name="Kumar R."/>
            <person name="Pandey M."/>
            <person name="Agarwal S."/>
            <person name="Srivastava S."/>
            <person name="Singh M."/>
            <person name="Iquebal M.A."/>
            <person name="Jaiswal S."/>
            <person name="Angadi U.B."/>
            <person name="Kumar N."/>
            <person name="Raza M."/>
            <person name="Shah T.M."/>
            <person name="Rai A."/>
            <person name="Jena J.K."/>
        </authorList>
    </citation>
    <scope>NUCLEOTIDE SEQUENCE [LARGE SCALE GENOMIC DNA]</scope>
    <source>
        <strain evidence="10">DASCIFA01</strain>
        <tissue evidence="10">Testis</tissue>
    </source>
</reference>
<feature type="transmembrane region" description="Helical" evidence="7">
    <location>
        <begin position="1009"/>
        <end position="1031"/>
    </location>
</feature>
<dbReference type="GO" id="GO:0005789">
    <property type="term" value="C:endoplasmic reticulum membrane"/>
    <property type="evidence" value="ECO:0007669"/>
    <property type="project" value="UniProtKB-SubCell"/>
</dbReference>
<dbReference type="EMBL" id="QBIY01011444">
    <property type="protein sequence ID" value="RXN31673.1"/>
    <property type="molecule type" value="Genomic_DNA"/>
</dbReference>
<feature type="transmembrane region" description="Helical" evidence="7">
    <location>
        <begin position="612"/>
        <end position="631"/>
    </location>
</feature>
<evidence type="ECO:0000256" key="6">
    <source>
        <dbReference type="ARBA" id="ARBA00023136"/>
    </source>
</evidence>
<dbReference type="GO" id="GO:0008381">
    <property type="term" value="F:mechanosensitive monoatomic ion channel activity"/>
    <property type="evidence" value="ECO:0007669"/>
    <property type="project" value="TreeGrafter"/>
</dbReference>
<evidence type="ECO:0000256" key="1">
    <source>
        <dbReference type="ARBA" id="ARBA00004477"/>
    </source>
</evidence>
<feature type="domain" description="TMC" evidence="9">
    <location>
        <begin position="829"/>
        <end position="938"/>
    </location>
</feature>
<evidence type="ECO:0000313" key="11">
    <source>
        <dbReference type="Proteomes" id="UP000290572"/>
    </source>
</evidence>
<feature type="transmembrane region" description="Helical" evidence="7">
    <location>
        <begin position="777"/>
        <end position="803"/>
    </location>
</feature>
<evidence type="ECO:0000259" key="9">
    <source>
        <dbReference type="Pfam" id="PF07810"/>
    </source>
</evidence>
<evidence type="ECO:0000256" key="7">
    <source>
        <dbReference type="RuleBase" id="RU310713"/>
    </source>
</evidence>
<feature type="compositionally biased region" description="Basic and acidic residues" evidence="8">
    <location>
        <begin position="1065"/>
        <end position="1079"/>
    </location>
</feature>
<evidence type="ECO:0000256" key="8">
    <source>
        <dbReference type="SAM" id="MobiDB-lite"/>
    </source>
</evidence>
<comment type="caution">
    <text evidence="10">The sequence shown here is derived from an EMBL/GenBank/DDBJ whole genome shotgun (WGS) entry which is preliminary data.</text>
</comment>
<feature type="transmembrane region" description="Helical" evidence="7">
    <location>
        <begin position="511"/>
        <end position="533"/>
    </location>
</feature>
<dbReference type="AlphaFoldDB" id="A0A498NIK5"/>
<dbReference type="GO" id="GO:0005886">
    <property type="term" value="C:plasma membrane"/>
    <property type="evidence" value="ECO:0007669"/>
    <property type="project" value="InterPro"/>
</dbReference>
<dbReference type="PANTHER" id="PTHR23302">
    <property type="entry name" value="TRANSMEMBRANE CHANNEL-RELATED"/>
    <property type="match status" value="1"/>
</dbReference>
<keyword evidence="5 7" id="KW-1133">Transmembrane helix</keyword>
<dbReference type="InterPro" id="IPR038900">
    <property type="entry name" value="TMC"/>
</dbReference>
<feature type="transmembrane region" description="Helical" evidence="7">
    <location>
        <begin position="570"/>
        <end position="592"/>
    </location>
</feature>
<feature type="transmembrane region" description="Helical" evidence="7">
    <location>
        <begin position="367"/>
        <end position="388"/>
    </location>
</feature>
<feature type="transmembrane region" description="Helical" evidence="7">
    <location>
        <begin position="746"/>
        <end position="765"/>
    </location>
</feature>
<comment type="subcellular location">
    <subcellularLocation>
        <location evidence="1">Endoplasmic reticulum membrane</location>
        <topology evidence="1">Multi-pass membrane protein</topology>
    </subcellularLocation>
    <subcellularLocation>
        <location evidence="7">Membrane</location>
        <topology evidence="7">Multi-pass membrane protein</topology>
    </subcellularLocation>
</comment>
<evidence type="ECO:0000256" key="4">
    <source>
        <dbReference type="ARBA" id="ARBA00022824"/>
    </source>
</evidence>
<feature type="transmembrane region" description="Helical" evidence="7">
    <location>
        <begin position="76"/>
        <end position="94"/>
    </location>
</feature>
<evidence type="ECO:0007829" key="12">
    <source>
        <dbReference type="PeptideAtlas" id="A0A498NIK5"/>
    </source>
</evidence>
<evidence type="ECO:0000256" key="3">
    <source>
        <dbReference type="ARBA" id="ARBA00022692"/>
    </source>
</evidence>
<proteinExistence type="evidence at protein level"/>
<feature type="transmembrane region" description="Helical" evidence="7">
    <location>
        <begin position="705"/>
        <end position="726"/>
    </location>
</feature>
<dbReference type="Proteomes" id="UP000290572">
    <property type="component" value="Unassembled WGS sequence"/>
</dbReference>
<dbReference type="InterPro" id="IPR012496">
    <property type="entry name" value="TMC_dom"/>
</dbReference>
<keyword evidence="3 7" id="KW-0812">Transmembrane</keyword>
<feature type="transmembrane region" description="Helical" evidence="7">
    <location>
        <begin position="37"/>
        <end position="64"/>
    </location>
</feature>
<keyword evidence="12" id="KW-1267">Proteomics identification</keyword>
<comment type="similarity">
    <text evidence="2 7">Belongs to the TMC family.</text>
</comment>
<dbReference type="Pfam" id="PF03062">
    <property type="entry name" value="MBOAT"/>
    <property type="match status" value="2"/>
</dbReference>
<dbReference type="PANTHER" id="PTHR23302:SF45">
    <property type="entry name" value="TRANSMEMBRANE CHANNEL-LIKE PROTEIN 4"/>
    <property type="match status" value="1"/>
</dbReference>
<organism evidence="10 11">
    <name type="scientific">Labeo rohita</name>
    <name type="common">Indian major carp</name>
    <name type="synonym">Cyprinus rohita</name>
    <dbReference type="NCBI Taxonomy" id="84645"/>
    <lineage>
        <taxon>Eukaryota</taxon>
        <taxon>Metazoa</taxon>
        <taxon>Chordata</taxon>
        <taxon>Craniata</taxon>
        <taxon>Vertebrata</taxon>
        <taxon>Euteleostomi</taxon>
        <taxon>Actinopterygii</taxon>
        <taxon>Neopterygii</taxon>
        <taxon>Teleostei</taxon>
        <taxon>Ostariophysi</taxon>
        <taxon>Cypriniformes</taxon>
        <taxon>Cyprinidae</taxon>
        <taxon>Labeoninae</taxon>
        <taxon>Labeonini</taxon>
        <taxon>Labeo</taxon>
    </lineage>
</organism>
<feature type="transmembrane region" description="Helical" evidence="7">
    <location>
        <begin position="941"/>
        <end position="962"/>
    </location>
</feature>
<evidence type="ECO:0000313" key="10">
    <source>
        <dbReference type="EMBL" id="RXN31673.1"/>
    </source>
</evidence>
<gene>
    <name evidence="10" type="ORF">ROHU_016790</name>
</gene>
<keyword evidence="4" id="KW-0256">Endoplasmic reticulum</keyword>
<keyword evidence="6 7" id="KW-0472">Membrane</keyword>
<feature type="transmembrane region" description="Helical" evidence="7">
    <location>
        <begin position="895"/>
        <end position="920"/>
    </location>
</feature>
<sequence>MSPDELVYLGILAASIPVGFLFRYLSPPVKQGAALLLGLIISIATCGLHTLHSLFTVLGTWLIIKINWRSAPALSLGWTFLYLLFFRLVTWFGLPQPTPFANAIQLLLTLKMVSLANEIQSYHLEKKKEVSTFTKSPVVGGLSHEPSLYDIISYSYCYVGIMTGPFFRYQTYADWLQQSNPLSLPGKEPCLQRLKVVPIFGALFIAVNSVFPLSYVRTDEFLEHNYFYSPDPDTAVEYDFKTIQNIDCYNTDFCVKVRHGMRYWNMTVQWWLHHYIYPNAPFRAYALRAGWTMLISAYWHGLHAGYYLSFLTIPLCIAAESAMEASVRARLGPTGQNIFDWIHWFLKMRAYDYMCMGFVLLKASDTIYYWSSIYFIIHIIAVVCIGVGQVMKGDYPSTYNSQHSLRLRTVPAQDMNAVQFDWASQPEDAEDNDEPRNLRELPLHMGLKKAVRQVQQMRVPVVSSSWKIRQSQTFRRFCEIAKYILSCFVLWKKGIQKIGGHFGGGVQSYFLFLRFLVILNFLSSLLIAAFVLIPSIVFRSLNFNSTIALTVNLTDVETCLQYEPRPDALMVFYTYFLDLVSGTGFMEYSYLFYGFYNNSLIQDNGFSYNIPLAYLLTAAFYFLFCLICMIIRMGSTARLVVVTGSGATGGYSMQVFTGWDHGLQGDRATKLKHNNLRHQLKVDLEEERINKKAASLTLGQTVSLYALRVFLSLVVLVLIGATFYGIAQATQFSQSREISGFEGLLLQYLPSMVITASNFVVPLLCDKIALLEKYSPSTTVILALLRAVFLRLVSLGVLLYALWEQITCEGKTDSGNCKPCNYNYDQYKCWETRVGQEMYKLTLFDFLITVATLILVEFPRRIVVDHCSCKLSQWVGRQEFLVPPNVLALVYSQTVVWTGALFCPLLPIINTVKFIIFYYCKKITLFQNCQPTTKNFRSTTSNFFFLLVLLFGWMLSSVVLLYSVAKIHPSYSCGPFRFYPAMWEVVPDAIKLLSSTSKEFLFFIGSQKFSIPLFILSCVILCYVSALMSVYGKSVTLLKSQCKLEQRDKQFLVRQIEELNATMQKEQHEPQQPQREPEPFYHTSPTWNQHYNYGFDPDEDPRPY</sequence>
<keyword evidence="11" id="KW-1185">Reference proteome</keyword>
<feature type="region of interest" description="Disordered" evidence="8">
    <location>
        <begin position="1064"/>
        <end position="1104"/>
    </location>
</feature>
<feature type="transmembrane region" description="Helical" evidence="7">
    <location>
        <begin position="304"/>
        <end position="323"/>
    </location>
</feature>
<feature type="transmembrane region" description="Helical" evidence="7">
    <location>
        <begin position="6"/>
        <end position="25"/>
    </location>
</feature>
<evidence type="ECO:0000256" key="2">
    <source>
        <dbReference type="ARBA" id="ARBA00006510"/>
    </source>
</evidence>
<dbReference type="InterPro" id="IPR004299">
    <property type="entry name" value="MBOAT_fam"/>
</dbReference>
<name>A0A498NIK5_LABRO</name>
<evidence type="ECO:0000256" key="5">
    <source>
        <dbReference type="ARBA" id="ARBA00022989"/>
    </source>
</evidence>
<dbReference type="STRING" id="84645.A0A498NIK5"/>
<feature type="transmembrane region" description="Helical" evidence="7">
    <location>
        <begin position="196"/>
        <end position="216"/>
    </location>
</feature>